<reference evidence="1" key="1">
    <citation type="submission" date="2018-06" db="EMBL/GenBank/DDBJ databases">
        <authorList>
            <person name="Zhirakovskaya E."/>
        </authorList>
    </citation>
    <scope>NUCLEOTIDE SEQUENCE</scope>
</reference>
<protein>
    <recommendedName>
        <fullName evidence="2">Arylsulfatase regulatory protein</fullName>
    </recommendedName>
</protein>
<gene>
    <name evidence="1" type="ORF">MNBD_GAMMA08-1113</name>
</gene>
<accession>A0A3B0WRZ9</accession>
<sequence length="86" mass="10012">MNINTDLLQHVKRINNHVQAFPDNETGNTQLLMTMYNYMDSFKQVMDAATRVQMDFLTLQYDGFYRFAKLLEQMAQEIADGTITTP</sequence>
<proteinExistence type="predicted"/>
<evidence type="ECO:0000313" key="1">
    <source>
        <dbReference type="EMBL" id="VAW58818.1"/>
    </source>
</evidence>
<name>A0A3B0WRZ9_9ZZZZ</name>
<dbReference type="AlphaFoldDB" id="A0A3B0WRZ9"/>
<evidence type="ECO:0008006" key="2">
    <source>
        <dbReference type="Google" id="ProtNLM"/>
    </source>
</evidence>
<dbReference type="EMBL" id="UOFH01000038">
    <property type="protein sequence ID" value="VAW58818.1"/>
    <property type="molecule type" value="Genomic_DNA"/>
</dbReference>
<organism evidence="1">
    <name type="scientific">hydrothermal vent metagenome</name>
    <dbReference type="NCBI Taxonomy" id="652676"/>
    <lineage>
        <taxon>unclassified sequences</taxon>
        <taxon>metagenomes</taxon>
        <taxon>ecological metagenomes</taxon>
    </lineage>
</organism>